<dbReference type="SUPFAM" id="SSF159941">
    <property type="entry name" value="MM3350-like"/>
    <property type="match status" value="1"/>
</dbReference>
<dbReference type="InterPro" id="IPR012912">
    <property type="entry name" value="Plasmid_pRiA4b_Orf3-like"/>
</dbReference>
<dbReference type="PANTHER" id="PTHR41878">
    <property type="entry name" value="LEXA REPRESSOR-RELATED"/>
    <property type="match status" value="1"/>
</dbReference>
<keyword evidence="3" id="KW-1185">Reference proteome</keyword>
<dbReference type="Gene3D" id="3.10.290.30">
    <property type="entry name" value="MM3350-like"/>
    <property type="match status" value="1"/>
</dbReference>
<dbReference type="OrthoDB" id="9801392at2"/>
<dbReference type="PANTHER" id="PTHR41878:SF1">
    <property type="entry name" value="TNPR PROTEIN"/>
    <property type="match status" value="1"/>
</dbReference>
<dbReference type="AlphaFoldDB" id="A0A1T4NGN0"/>
<reference evidence="2 3" key="1">
    <citation type="submission" date="2017-02" db="EMBL/GenBank/DDBJ databases">
        <authorList>
            <person name="Peterson S.W."/>
        </authorList>
    </citation>
    <scope>NUCLEOTIDE SEQUENCE [LARGE SCALE GENOMIC DNA]</scope>
    <source>
        <strain evidence="2 3">DSM 15102</strain>
    </source>
</reference>
<evidence type="ECO:0000313" key="3">
    <source>
        <dbReference type="Proteomes" id="UP000196365"/>
    </source>
</evidence>
<evidence type="ECO:0000313" key="2">
    <source>
        <dbReference type="EMBL" id="SJZ78315.1"/>
    </source>
</evidence>
<proteinExistence type="predicted"/>
<feature type="domain" description="Plasmid pRiA4b Orf3-like" evidence="1">
    <location>
        <begin position="165"/>
        <end position="336"/>
    </location>
</feature>
<dbReference type="RefSeq" id="WP_087679065.1">
    <property type="nucleotide sequence ID" value="NZ_FUWV01000011.1"/>
</dbReference>
<protein>
    <submittedName>
        <fullName evidence="2">PRiA4b ORF-3-like protein</fullName>
    </submittedName>
</protein>
<gene>
    <name evidence="2" type="ORF">SAMN02745973_01669</name>
</gene>
<organism evidence="2 3">
    <name type="scientific">Garciella nitratireducens DSM 15102</name>
    <dbReference type="NCBI Taxonomy" id="1121911"/>
    <lineage>
        <taxon>Bacteria</taxon>
        <taxon>Bacillati</taxon>
        <taxon>Bacillota</taxon>
        <taxon>Clostridia</taxon>
        <taxon>Eubacteriales</taxon>
        <taxon>Eubacteriaceae</taxon>
        <taxon>Garciella</taxon>
    </lineage>
</organism>
<dbReference type="Pfam" id="PF07929">
    <property type="entry name" value="PRiA4_ORF3"/>
    <property type="match status" value="1"/>
</dbReference>
<dbReference type="EMBL" id="FUWV01000011">
    <property type="protein sequence ID" value="SJZ78315.1"/>
    <property type="molecule type" value="Genomic_DNA"/>
</dbReference>
<accession>A0A1T4NGN0</accession>
<name>A0A1T4NGN0_9FIRM</name>
<evidence type="ECO:0000259" key="1">
    <source>
        <dbReference type="Pfam" id="PF07929"/>
    </source>
</evidence>
<dbReference type="Proteomes" id="UP000196365">
    <property type="component" value="Unassembled WGS sequence"/>
</dbReference>
<sequence length="345" mass="41768">MEIKFTKEQYRKLLDIVYAGITVINGNREIDQHLEEYEKIVQYLYSFASQYGFDSLVYYNKDHKKYFTTQKFEENIEKLMEEFEEKNFLETLSLKLAQRDIADEIEGQVQIDKELVLQRLIERQARYKEEFQENGLQHLRFNKKAHTKSFNLQDKSEKIEGEGRILQLHIRLKDINPIIWRRILVKEEMNFYTFNQIIQKVMGWSGFQQYEFQIHGQCISEQTQEDLWEEYTEIISPKEKTLAEYFLQPNDFFTYTYDFGDNWVHEILVEDIYEQEEKRKYPVCLDGERRGPVENIGGPWGYMELLNIIENPEDPQYQQVIEWLGQDFDPEQFDINRINKELMEI</sequence>
<dbReference type="InterPro" id="IPR024047">
    <property type="entry name" value="MM3350-like_sf"/>
</dbReference>